<sequence>MSSDNGLTQPTDLYPDLYEYIQRIILKEKIHVMISLLPYIPIEYIKRASEKLDGKLDVLSVFDGGVLNTILKFYKTNYYQIIKSKNQISFFSLCVYMIKFYRYSRYIKSLGFDLPLLFDEHQKYDPSNHLGKIVDYDVGKILSAKEFIAYDKDILMLFEKNFFSIVKGLKSTNYFRIQRTKRKMTLKQTLKWIHKYYKLYCSMKTDGYKIFNKGLNSYPWLFVSGKITMRIDGHHRCAVAKHLHIKTIPVLLVVPEDLKNRKDINSKFLEQLFEV</sequence>
<dbReference type="EMBL" id="FNLL01000002">
    <property type="protein sequence ID" value="SDT86331.1"/>
    <property type="molecule type" value="Genomic_DNA"/>
</dbReference>
<protein>
    <submittedName>
        <fullName evidence="1">Uncharacterized protein</fullName>
    </submittedName>
</protein>
<organism evidence="1 2">
    <name type="scientific">Desulfobacula phenolica</name>
    <dbReference type="NCBI Taxonomy" id="90732"/>
    <lineage>
        <taxon>Bacteria</taxon>
        <taxon>Pseudomonadati</taxon>
        <taxon>Thermodesulfobacteriota</taxon>
        <taxon>Desulfobacteria</taxon>
        <taxon>Desulfobacterales</taxon>
        <taxon>Desulfobacteraceae</taxon>
        <taxon>Desulfobacula</taxon>
    </lineage>
</organism>
<dbReference type="AlphaFoldDB" id="A0A1H2DU42"/>
<name>A0A1H2DU42_9BACT</name>
<keyword evidence="2" id="KW-1185">Reference proteome</keyword>
<gene>
    <name evidence="1" type="ORF">SAMN04487931_102188</name>
</gene>
<dbReference type="RefSeq" id="WP_092230423.1">
    <property type="nucleotide sequence ID" value="NZ_FNLL01000002.1"/>
</dbReference>
<dbReference type="Proteomes" id="UP000199608">
    <property type="component" value="Unassembled WGS sequence"/>
</dbReference>
<reference evidence="2" key="1">
    <citation type="submission" date="2016-10" db="EMBL/GenBank/DDBJ databases">
        <authorList>
            <person name="Varghese N."/>
            <person name="Submissions S."/>
        </authorList>
    </citation>
    <scope>NUCLEOTIDE SEQUENCE [LARGE SCALE GENOMIC DNA]</scope>
    <source>
        <strain evidence="2">DSM 3384</strain>
    </source>
</reference>
<accession>A0A1H2DU42</accession>
<evidence type="ECO:0000313" key="1">
    <source>
        <dbReference type="EMBL" id="SDT86331.1"/>
    </source>
</evidence>
<proteinExistence type="predicted"/>
<evidence type="ECO:0000313" key="2">
    <source>
        <dbReference type="Proteomes" id="UP000199608"/>
    </source>
</evidence>